<dbReference type="Proteomes" id="UP001296776">
    <property type="component" value="Unassembled WGS sequence"/>
</dbReference>
<dbReference type="RefSeq" id="WP_200347982.1">
    <property type="nucleotide sequence ID" value="NZ_NRSJ01000044.1"/>
</dbReference>
<dbReference type="AlphaFoldDB" id="A0AAJ0U723"/>
<accession>A0AAJ0U723</accession>
<evidence type="ECO:0000313" key="3">
    <source>
        <dbReference type="Proteomes" id="UP001296776"/>
    </source>
</evidence>
<protein>
    <submittedName>
        <fullName evidence="2">Uncharacterized protein</fullName>
    </submittedName>
</protein>
<sequence>MTDKTRTERQLIDSIRRAKSTDDVHPTAADADAADAQPAEAAADPDLGSGSGSGSGTAAPDAKDHATVQTTAANPAPSAGRGTQNPPGNYHSRGRVWPD</sequence>
<gene>
    <name evidence="2" type="ORF">CKO40_18745</name>
</gene>
<feature type="region of interest" description="Disordered" evidence="1">
    <location>
        <begin position="1"/>
        <end position="99"/>
    </location>
</feature>
<organism evidence="2 3">
    <name type="scientific">Halochromatium glycolicum</name>
    <dbReference type="NCBI Taxonomy" id="85075"/>
    <lineage>
        <taxon>Bacteria</taxon>
        <taxon>Pseudomonadati</taxon>
        <taxon>Pseudomonadota</taxon>
        <taxon>Gammaproteobacteria</taxon>
        <taxon>Chromatiales</taxon>
        <taxon>Chromatiaceae</taxon>
        <taxon>Halochromatium</taxon>
    </lineage>
</organism>
<name>A0AAJ0U723_9GAMM</name>
<evidence type="ECO:0000313" key="2">
    <source>
        <dbReference type="EMBL" id="MBK1706530.1"/>
    </source>
</evidence>
<reference evidence="2" key="2">
    <citation type="journal article" date="2020" name="Microorganisms">
        <title>Osmotic Adaptation and Compatible Solute Biosynthesis of Phototrophic Bacteria as Revealed from Genome Analyses.</title>
        <authorList>
            <person name="Imhoff J.F."/>
            <person name="Rahn T."/>
            <person name="Kunzel S."/>
            <person name="Keller A."/>
            <person name="Neulinger S.C."/>
        </authorList>
    </citation>
    <scope>NUCLEOTIDE SEQUENCE</scope>
    <source>
        <strain evidence="2">DSM 11080</strain>
    </source>
</reference>
<feature type="compositionally biased region" description="Low complexity" evidence="1">
    <location>
        <begin position="26"/>
        <end position="48"/>
    </location>
</feature>
<comment type="caution">
    <text evidence="2">The sequence shown here is derived from an EMBL/GenBank/DDBJ whole genome shotgun (WGS) entry which is preliminary data.</text>
</comment>
<proteinExistence type="predicted"/>
<reference evidence="2" key="1">
    <citation type="submission" date="2017-08" db="EMBL/GenBank/DDBJ databases">
        <authorList>
            <person name="Imhoff J.F."/>
            <person name="Rahn T."/>
            <person name="Kuenzel S."/>
            <person name="Neulinger S.C."/>
        </authorList>
    </citation>
    <scope>NUCLEOTIDE SEQUENCE</scope>
    <source>
        <strain evidence="2">DSM 11080</strain>
    </source>
</reference>
<dbReference type="EMBL" id="NRSJ01000044">
    <property type="protein sequence ID" value="MBK1706530.1"/>
    <property type="molecule type" value="Genomic_DNA"/>
</dbReference>
<keyword evidence="3" id="KW-1185">Reference proteome</keyword>
<evidence type="ECO:0000256" key="1">
    <source>
        <dbReference type="SAM" id="MobiDB-lite"/>
    </source>
</evidence>
<feature type="compositionally biased region" description="Basic and acidic residues" evidence="1">
    <location>
        <begin position="1"/>
        <end position="25"/>
    </location>
</feature>